<feature type="domain" description="Alpha-L-glutamate ligase-related protein ATP-grasp" evidence="1">
    <location>
        <begin position="150"/>
        <end position="405"/>
    </location>
</feature>
<gene>
    <name evidence="2" type="ORF">EDC23_0176</name>
</gene>
<sequence>MNTDTRKYAASSDWSRPPPGIFWRSILSSSRNDALGMRRWQLWIWWTRSRSFSEWIITFRDLMTFPLDSLLGTIRTARQYASKVKHEHRIPVHTQLKDMLALRVKTKLPFRLYYQLQLFLPDRKPAADQFFLETGKLFQVLSLAFQESGDFQIFLDKRSFEAWCIKHGFPSIKTLAEFADNKVVRRSPEPLPPADLISKPTDGEGGKGVELWRHRINNGISSWTNGTIEARSCEELESCIASTAARHNRPLILQPCLSSHPVVRAMGNGALCTLRIMTISKQVGDAEMLLVVLRMPTGTSAADNFDTGGLAAPVDIQSGKCGMAVYKKDGYPARKLALHPDTDEPLFGQTLPYLTESVNLVLRAHNTLSPKWPVIGWDVAILDDGPVLVEANHMPCPALAQIPTGIPLGSTRFVDCLLEQMRTTFHV</sequence>
<accession>A0A4R8IS68</accession>
<protein>
    <submittedName>
        <fullName evidence="2">Putative polysaccharide biosynthesis protein</fullName>
    </submittedName>
</protein>
<dbReference type="SUPFAM" id="SSF56059">
    <property type="entry name" value="Glutathione synthetase ATP-binding domain-like"/>
    <property type="match status" value="1"/>
</dbReference>
<dbReference type="AlphaFoldDB" id="A0A4R8IS68"/>
<name>A0A4R8IS68_9GAMM</name>
<evidence type="ECO:0000259" key="1">
    <source>
        <dbReference type="Pfam" id="PF14397"/>
    </source>
</evidence>
<evidence type="ECO:0000313" key="2">
    <source>
        <dbReference type="EMBL" id="TDY03806.1"/>
    </source>
</evidence>
<keyword evidence="3" id="KW-1185">Reference proteome</keyword>
<comment type="caution">
    <text evidence="2">The sequence shown here is derived from an EMBL/GenBank/DDBJ whole genome shotgun (WGS) entry which is preliminary data.</text>
</comment>
<dbReference type="InterPro" id="IPR039523">
    <property type="entry name" value="RimK-rel_E_lig_ATP-grasp"/>
</dbReference>
<organism evidence="2 3">
    <name type="scientific">Thiohalophilus thiocyanatoxydans</name>
    <dbReference type="NCBI Taxonomy" id="381308"/>
    <lineage>
        <taxon>Bacteria</taxon>
        <taxon>Pseudomonadati</taxon>
        <taxon>Pseudomonadota</taxon>
        <taxon>Gammaproteobacteria</taxon>
        <taxon>Thiohalomonadales</taxon>
        <taxon>Thiohalophilaceae</taxon>
        <taxon>Thiohalophilus</taxon>
    </lineage>
</organism>
<evidence type="ECO:0000313" key="3">
    <source>
        <dbReference type="Proteomes" id="UP000294914"/>
    </source>
</evidence>
<dbReference type="RefSeq" id="WP_134080381.1">
    <property type="nucleotide sequence ID" value="NZ_SOQX01000001.1"/>
</dbReference>
<dbReference type="OrthoDB" id="336227at2"/>
<dbReference type="Pfam" id="PF14397">
    <property type="entry name" value="ATPgrasp_ST"/>
    <property type="match status" value="1"/>
</dbReference>
<dbReference type="Proteomes" id="UP000294914">
    <property type="component" value="Unassembled WGS sequence"/>
</dbReference>
<proteinExistence type="predicted"/>
<reference evidence="2 3" key="1">
    <citation type="submission" date="2019-03" db="EMBL/GenBank/DDBJ databases">
        <title>Genomic Encyclopedia of Type Strains, Phase IV (KMG-IV): sequencing the most valuable type-strain genomes for metagenomic binning, comparative biology and taxonomic classification.</title>
        <authorList>
            <person name="Goeker M."/>
        </authorList>
    </citation>
    <scope>NUCLEOTIDE SEQUENCE [LARGE SCALE GENOMIC DNA]</scope>
    <source>
        <strain evidence="2 3">DSM 16326</strain>
    </source>
</reference>
<dbReference type="EMBL" id="SOQX01000001">
    <property type="protein sequence ID" value="TDY03806.1"/>
    <property type="molecule type" value="Genomic_DNA"/>
</dbReference>